<dbReference type="PANTHER" id="PTHR38111">
    <property type="entry name" value="ZN(2)-C6 FUNGAL-TYPE DOMAIN-CONTAINING PROTEIN-RELATED"/>
    <property type="match status" value="1"/>
</dbReference>
<dbReference type="OrthoDB" id="3525185at2759"/>
<dbReference type="GeneID" id="19968419"/>
<dbReference type="InterPro" id="IPR053178">
    <property type="entry name" value="Osmoadaptation_assoc"/>
</dbReference>
<reference evidence="2 3" key="1">
    <citation type="submission" date="2013-03" db="EMBL/GenBank/DDBJ databases">
        <title>The Genome Sequence of Phialophora europaea CBS 101466.</title>
        <authorList>
            <consortium name="The Broad Institute Genomics Platform"/>
            <person name="Cuomo C."/>
            <person name="de Hoog S."/>
            <person name="Gorbushina A."/>
            <person name="Walker B."/>
            <person name="Young S.K."/>
            <person name="Zeng Q."/>
            <person name="Gargeya S."/>
            <person name="Fitzgerald M."/>
            <person name="Haas B."/>
            <person name="Abouelleil A."/>
            <person name="Allen A.W."/>
            <person name="Alvarado L."/>
            <person name="Arachchi H.M."/>
            <person name="Berlin A.M."/>
            <person name="Chapman S.B."/>
            <person name="Gainer-Dewar J."/>
            <person name="Goldberg J."/>
            <person name="Griggs A."/>
            <person name="Gujja S."/>
            <person name="Hansen M."/>
            <person name="Howarth C."/>
            <person name="Imamovic A."/>
            <person name="Ireland A."/>
            <person name="Larimer J."/>
            <person name="McCowan C."/>
            <person name="Murphy C."/>
            <person name="Pearson M."/>
            <person name="Poon T.W."/>
            <person name="Priest M."/>
            <person name="Roberts A."/>
            <person name="Saif S."/>
            <person name="Shea T."/>
            <person name="Sisk P."/>
            <person name="Sykes S."/>
            <person name="Wortman J."/>
            <person name="Nusbaum C."/>
            <person name="Birren B."/>
        </authorList>
    </citation>
    <scope>NUCLEOTIDE SEQUENCE [LARGE SCALE GENOMIC DNA]</scope>
    <source>
        <strain evidence="2 3">CBS 101466</strain>
    </source>
</reference>
<dbReference type="STRING" id="1220924.W2SDV4"/>
<name>W2SDV4_CYPE1</name>
<evidence type="ECO:0000313" key="3">
    <source>
        <dbReference type="Proteomes" id="UP000030752"/>
    </source>
</evidence>
<dbReference type="EMBL" id="KB822711">
    <property type="protein sequence ID" value="ETN46891.1"/>
    <property type="molecule type" value="Genomic_DNA"/>
</dbReference>
<accession>W2SDV4</accession>
<dbReference type="InParanoid" id="W2SDV4"/>
<dbReference type="AlphaFoldDB" id="W2SDV4"/>
<evidence type="ECO:0000313" key="2">
    <source>
        <dbReference type="EMBL" id="ETN46891.1"/>
    </source>
</evidence>
<gene>
    <name evidence="2" type="ORF">HMPREF1541_01080</name>
</gene>
<proteinExistence type="predicted"/>
<organism evidence="2 3">
    <name type="scientific">Cyphellophora europaea (strain CBS 101466)</name>
    <name type="common">Phialophora europaea</name>
    <dbReference type="NCBI Taxonomy" id="1220924"/>
    <lineage>
        <taxon>Eukaryota</taxon>
        <taxon>Fungi</taxon>
        <taxon>Dikarya</taxon>
        <taxon>Ascomycota</taxon>
        <taxon>Pezizomycotina</taxon>
        <taxon>Eurotiomycetes</taxon>
        <taxon>Chaetothyriomycetidae</taxon>
        <taxon>Chaetothyriales</taxon>
        <taxon>Cyphellophoraceae</taxon>
        <taxon>Cyphellophora</taxon>
    </lineage>
</organism>
<dbReference type="Proteomes" id="UP000030752">
    <property type="component" value="Unassembled WGS sequence"/>
</dbReference>
<protein>
    <submittedName>
        <fullName evidence="2">Uncharacterized protein</fullName>
    </submittedName>
</protein>
<keyword evidence="3" id="KW-1185">Reference proteome</keyword>
<dbReference type="HOGENOM" id="CLU_041932_0_0_1"/>
<sequence length="543" mass="59969">MPLGRPRAPGTEAERAEARRAKVRANVQAFRRRQKEKKLAEAAALAVDSRETCEEGGAPQRVGVAICRDGFLDAGTNNGSSTSAADSSSVISARSSPGLSMAGSWQSMSFPEQDYADPDGWMWALPRDLSGNAAYQEVFTNAAAAMQQEGAWRTAENRSRSSSNKRESAGLYEPFRAFAGCGSGWFHALMMETVDPGLEILNDACLASALTVIGRERGNQEVGVAGAYVQSRALRQLREALQAWGEGVSLCAVSLSTAALSCAMTELVTGRSWDSFAGHLNGVGSLLAYHDPASLRTQAARELFYGFRSMEAAFAFNYGRSLFLAESRWVDLAWRDEVAISQHPLHAMLDKAFRLLPELAQQHSPRRLKASELRSRVQRLRSIAFDLDTWEHEFRAQYPGGLHSKKEAEWAGLYDFAFEFASLPSATAYATYAGVRIKLASTMYTTLCDLATHDYSVTEAQKTDSLLQGLRWSRQAFQSLEYFHTGSIKECGWLATLFAFDAAWEYVQRPQLTGHVDLTAEHEWCIATAQRFATLEIPVFAWR</sequence>
<dbReference type="PANTHER" id="PTHR38111:SF11">
    <property type="entry name" value="TRANSCRIPTION FACTOR DOMAIN-CONTAINING PROTEIN-RELATED"/>
    <property type="match status" value="1"/>
</dbReference>
<feature type="region of interest" description="Disordered" evidence="1">
    <location>
        <begin position="1"/>
        <end position="21"/>
    </location>
</feature>
<feature type="compositionally biased region" description="Low complexity" evidence="1">
    <location>
        <begin position="1"/>
        <end position="11"/>
    </location>
</feature>
<evidence type="ECO:0000256" key="1">
    <source>
        <dbReference type="SAM" id="MobiDB-lite"/>
    </source>
</evidence>
<dbReference type="RefSeq" id="XP_008711603.1">
    <property type="nucleotide sequence ID" value="XM_008713381.1"/>
</dbReference>
<dbReference type="eggNOG" id="ENOG502T50Q">
    <property type="taxonomic scope" value="Eukaryota"/>
</dbReference>
<dbReference type="VEuPathDB" id="FungiDB:HMPREF1541_01080"/>